<feature type="region of interest" description="Disordered" evidence="1">
    <location>
        <begin position="1"/>
        <end position="31"/>
    </location>
</feature>
<dbReference type="EMBL" id="CP050292">
    <property type="protein sequence ID" value="QND71165.1"/>
    <property type="molecule type" value="Genomic_DNA"/>
</dbReference>
<gene>
    <name evidence="2" type="ORF">HB776_07880</name>
</gene>
<feature type="compositionally biased region" description="Low complexity" evidence="1">
    <location>
        <begin position="19"/>
        <end position="30"/>
    </location>
</feature>
<reference evidence="3" key="1">
    <citation type="journal article" date="2020" name="Mol. Plant Microbe">
        <title>Rhizobial microsymbionts of the narrowly endemic Oxytropis species growing in Kamchatka are characterized by significant genetic diversity and possess a set of genes that are associated with T3SS and T6SS secretion systems and can affect the development of symbiosis.</title>
        <authorList>
            <person name="Safronova V."/>
            <person name="Guro P."/>
            <person name="Sazanova A."/>
            <person name="Kuznetsova I."/>
            <person name="Belimov A."/>
            <person name="Yakubov V."/>
            <person name="Chirak E."/>
            <person name="Afonin A."/>
            <person name="Gogolev Y."/>
            <person name="Andronov E."/>
            <person name="Tikhonovich I."/>
        </authorList>
    </citation>
    <scope>NUCLEOTIDE SEQUENCE [LARGE SCALE GENOMIC DNA]</scope>
    <source>
        <strain evidence="3">581</strain>
    </source>
</reference>
<dbReference type="KEGG" id="trb:HB776_07880"/>
<evidence type="ECO:0000313" key="2">
    <source>
        <dbReference type="EMBL" id="QND71165.1"/>
    </source>
</evidence>
<dbReference type="Proteomes" id="UP000515291">
    <property type="component" value="Chromosome"/>
</dbReference>
<dbReference type="AlphaFoldDB" id="A0A7G6TWN3"/>
<organism evidence="2 3">
    <name type="scientific">Tardiphaga robiniae</name>
    <dbReference type="NCBI Taxonomy" id="943830"/>
    <lineage>
        <taxon>Bacteria</taxon>
        <taxon>Pseudomonadati</taxon>
        <taxon>Pseudomonadota</taxon>
        <taxon>Alphaproteobacteria</taxon>
        <taxon>Hyphomicrobiales</taxon>
        <taxon>Nitrobacteraceae</taxon>
        <taxon>Tardiphaga</taxon>
    </lineage>
</organism>
<accession>A0A7G6TWN3</accession>
<proteinExistence type="predicted"/>
<protein>
    <submittedName>
        <fullName evidence="2">Uncharacterized protein</fullName>
    </submittedName>
</protein>
<dbReference type="RefSeq" id="WP_184516642.1">
    <property type="nucleotide sequence ID" value="NZ_CP050292.1"/>
</dbReference>
<sequence>MRQFHSKKISDLPSKLSTEGAPAGEQPAAGDINSAGLVKLGHIDEGLEFLARSGPIKVTIERLP</sequence>
<evidence type="ECO:0000313" key="3">
    <source>
        <dbReference type="Proteomes" id="UP000515291"/>
    </source>
</evidence>
<name>A0A7G6TWN3_9BRAD</name>
<evidence type="ECO:0000256" key="1">
    <source>
        <dbReference type="SAM" id="MobiDB-lite"/>
    </source>
</evidence>